<dbReference type="RefSeq" id="WP_087283050.1">
    <property type="nucleotide sequence ID" value="NZ_CP021455.1"/>
</dbReference>
<protein>
    <submittedName>
        <fullName evidence="1">Uncharacterized protein</fullName>
    </submittedName>
</protein>
<proteinExistence type="predicted"/>
<dbReference type="KEGG" id="cser:CCO03_17155"/>
<name>A0A1Y0ES06_9BURK</name>
<evidence type="ECO:0000313" key="1">
    <source>
        <dbReference type="EMBL" id="ARU06171.1"/>
    </source>
</evidence>
<dbReference type="Proteomes" id="UP000196138">
    <property type="component" value="Chromosome"/>
</dbReference>
<reference evidence="1 2" key="1">
    <citation type="submission" date="2017-05" db="EMBL/GenBank/DDBJ databases">
        <authorList>
            <person name="Song R."/>
            <person name="Chenine A.L."/>
            <person name="Ruprecht R.M."/>
        </authorList>
    </citation>
    <scope>NUCLEOTIDE SEQUENCE [LARGE SCALE GENOMIC DNA]</scope>
    <source>
        <strain evidence="1 2">DSM 26136</strain>
    </source>
</reference>
<organism evidence="1 2">
    <name type="scientific">Comamonas serinivorans</name>
    <dbReference type="NCBI Taxonomy" id="1082851"/>
    <lineage>
        <taxon>Bacteria</taxon>
        <taxon>Pseudomonadati</taxon>
        <taxon>Pseudomonadota</taxon>
        <taxon>Betaproteobacteria</taxon>
        <taxon>Burkholderiales</taxon>
        <taxon>Comamonadaceae</taxon>
        <taxon>Comamonas</taxon>
    </lineage>
</organism>
<dbReference type="EMBL" id="CP021455">
    <property type="protein sequence ID" value="ARU06171.1"/>
    <property type="molecule type" value="Genomic_DNA"/>
</dbReference>
<sequence length="230" mass="25048">MSTEQQEQITDAMVDDLAQEIRRVDGNHSLGACALAEALMPFLVGRALAAQPQAAQEPVAVYHGRCVIDCGDCGHHDIEMLRMIPKGAKLYTHPAPQAAQAVPQNARDILERCREFIDTAPAYPAGADLADQIDALLAAPSAQDINEQRESTDNWRHLALQFDYHRMQAMSHLRNLLADSVGHREVAEAFVLAGPVSGTDIAHDAARYRALPQAARDVLAERQRQEGGGS</sequence>
<accession>A0A1Y0ES06</accession>
<keyword evidence="2" id="KW-1185">Reference proteome</keyword>
<evidence type="ECO:0000313" key="2">
    <source>
        <dbReference type="Proteomes" id="UP000196138"/>
    </source>
</evidence>
<dbReference type="AlphaFoldDB" id="A0A1Y0ES06"/>
<gene>
    <name evidence="1" type="ORF">CCO03_17155</name>
</gene>
<dbReference type="OrthoDB" id="8482241at2"/>